<dbReference type="AlphaFoldDB" id="A0A8H7V720"/>
<dbReference type="InterPro" id="IPR001214">
    <property type="entry name" value="SET_dom"/>
</dbReference>
<dbReference type="PIRSF" id="PIRSF022536">
    <property type="entry name" value="A612L_SET"/>
    <property type="match status" value="1"/>
</dbReference>
<dbReference type="CDD" id="cd10540">
    <property type="entry name" value="SET_SpSet7-like"/>
    <property type="match status" value="1"/>
</dbReference>
<sequence length="151" mass="17340">MSNDEVIVLKQHCLALELRSDPIKGRGVFTKERLVRNTLVEISPILLFNEEEYASHGKYTILDQYTYCWQGGYALALGLGSMFNHDSSPNVGFIRDIPNKLIRYVTLRDIEKEEELCISYGNHLWFEDDSNDQTQVSSDEDEPFPFAADDD</sequence>
<reference evidence="3" key="1">
    <citation type="submission" date="2020-12" db="EMBL/GenBank/DDBJ databases">
        <title>Metabolic potential, ecology and presence of endohyphal bacteria is reflected in genomic diversity of Mucoromycotina.</title>
        <authorList>
            <person name="Muszewska A."/>
            <person name="Okrasinska A."/>
            <person name="Steczkiewicz K."/>
            <person name="Drgas O."/>
            <person name="Orlowska M."/>
            <person name="Perlinska-Lenart U."/>
            <person name="Aleksandrzak-Piekarczyk T."/>
            <person name="Szatraj K."/>
            <person name="Zielenkiewicz U."/>
            <person name="Pilsyk S."/>
            <person name="Malc E."/>
            <person name="Mieczkowski P."/>
            <person name="Kruszewska J.S."/>
            <person name="Biernat P."/>
            <person name="Pawlowska J."/>
        </authorList>
    </citation>
    <scope>NUCLEOTIDE SEQUENCE</scope>
    <source>
        <strain evidence="3">WA0000017839</strain>
    </source>
</reference>
<feature type="compositionally biased region" description="Acidic residues" evidence="1">
    <location>
        <begin position="138"/>
        <end position="151"/>
    </location>
</feature>
<dbReference type="Pfam" id="PF00856">
    <property type="entry name" value="SET"/>
    <property type="match status" value="1"/>
</dbReference>
<gene>
    <name evidence="3" type="ORF">INT47_011713</name>
</gene>
<feature type="domain" description="SET" evidence="2">
    <location>
        <begin position="14"/>
        <end position="121"/>
    </location>
</feature>
<accession>A0A8H7V720</accession>
<keyword evidence="4" id="KW-1185">Reference proteome</keyword>
<evidence type="ECO:0000256" key="1">
    <source>
        <dbReference type="SAM" id="MobiDB-lite"/>
    </source>
</evidence>
<dbReference type="InterPro" id="IPR009207">
    <property type="entry name" value="SET7_MeTrfase"/>
</dbReference>
<dbReference type="SUPFAM" id="SSF82199">
    <property type="entry name" value="SET domain"/>
    <property type="match status" value="1"/>
</dbReference>
<dbReference type="EMBL" id="JAEPRD010000050">
    <property type="protein sequence ID" value="KAG2203619.1"/>
    <property type="molecule type" value="Genomic_DNA"/>
</dbReference>
<evidence type="ECO:0000313" key="4">
    <source>
        <dbReference type="Proteomes" id="UP000603453"/>
    </source>
</evidence>
<dbReference type="PROSITE" id="PS50280">
    <property type="entry name" value="SET"/>
    <property type="match status" value="1"/>
</dbReference>
<name>A0A8H7V720_9FUNG</name>
<dbReference type="Gene3D" id="2.170.270.10">
    <property type="entry name" value="SET domain"/>
    <property type="match status" value="1"/>
</dbReference>
<comment type="caution">
    <text evidence="3">The sequence shown here is derived from an EMBL/GenBank/DDBJ whole genome shotgun (WGS) entry which is preliminary data.</text>
</comment>
<proteinExistence type="predicted"/>
<protein>
    <recommendedName>
        <fullName evidence="2">SET domain-containing protein</fullName>
    </recommendedName>
</protein>
<organism evidence="3 4">
    <name type="scientific">Mucor saturninus</name>
    <dbReference type="NCBI Taxonomy" id="64648"/>
    <lineage>
        <taxon>Eukaryota</taxon>
        <taxon>Fungi</taxon>
        <taxon>Fungi incertae sedis</taxon>
        <taxon>Mucoromycota</taxon>
        <taxon>Mucoromycotina</taxon>
        <taxon>Mucoromycetes</taxon>
        <taxon>Mucorales</taxon>
        <taxon>Mucorineae</taxon>
        <taxon>Mucoraceae</taxon>
        <taxon>Mucor</taxon>
    </lineage>
</organism>
<dbReference type="Proteomes" id="UP000603453">
    <property type="component" value="Unassembled WGS sequence"/>
</dbReference>
<dbReference type="OrthoDB" id="3180714at2759"/>
<dbReference type="GO" id="GO:0062122">
    <property type="term" value="F:histone H3K37 methyltransferase activity"/>
    <property type="evidence" value="ECO:0007669"/>
    <property type="project" value="InterPro"/>
</dbReference>
<feature type="region of interest" description="Disordered" evidence="1">
    <location>
        <begin position="131"/>
        <end position="151"/>
    </location>
</feature>
<evidence type="ECO:0000313" key="3">
    <source>
        <dbReference type="EMBL" id="KAG2203619.1"/>
    </source>
</evidence>
<dbReference type="InterPro" id="IPR046341">
    <property type="entry name" value="SET_dom_sf"/>
</dbReference>
<dbReference type="SMART" id="SM00317">
    <property type="entry name" value="SET"/>
    <property type="match status" value="1"/>
</dbReference>
<evidence type="ECO:0000259" key="2">
    <source>
        <dbReference type="PROSITE" id="PS50280"/>
    </source>
</evidence>